<keyword evidence="1" id="KW-0067">ATP-binding</keyword>
<dbReference type="AlphaFoldDB" id="A0A2M7E7F7"/>
<proteinExistence type="inferred from homology"/>
<feature type="region of interest" description="Disordered" evidence="2">
    <location>
        <begin position="73"/>
        <end position="103"/>
    </location>
</feature>
<comment type="caution">
    <text evidence="3">The sequence shown here is derived from an EMBL/GenBank/DDBJ whole genome shotgun (WGS) entry which is preliminary data.</text>
</comment>
<reference evidence="4" key="1">
    <citation type="submission" date="2017-09" db="EMBL/GenBank/DDBJ databases">
        <title>Depth-based differentiation of microbial function through sediment-hosted aquifers and enrichment of novel symbionts in the deep terrestrial subsurface.</title>
        <authorList>
            <person name="Probst A.J."/>
            <person name="Ladd B."/>
            <person name="Jarett J.K."/>
            <person name="Geller-Mcgrath D.E."/>
            <person name="Sieber C.M.K."/>
            <person name="Emerson J.B."/>
            <person name="Anantharaman K."/>
            <person name="Thomas B.C."/>
            <person name="Malmstrom R."/>
            <person name="Stieglmeier M."/>
            <person name="Klingl A."/>
            <person name="Woyke T."/>
            <person name="Ryan C.M."/>
            <person name="Banfield J.F."/>
        </authorList>
    </citation>
    <scope>NUCLEOTIDE SEQUENCE [LARGE SCALE GENOMIC DNA]</scope>
</reference>
<dbReference type="Gene3D" id="1.10.20.60">
    <property type="entry name" value="Glu-tRNAGln amidotransferase C subunit, N-terminal domain"/>
    <property type="match status" value="1"/>
</dbReference>
<dbReference type="GO" id="GO:0050566">
    <property type="term" value="F:asparaginyl-tRNA synthase (glutamine-hydrolyzing) activity"/>
    <property type="evidence" value="ECO:0007669"/>
    <property type="project" value="RHEA"/>
</dbReference>
<keyword evidence="3" id="KW-0808">Transferase</keyword>
<dbReference type="GO" id="GO:0006412">
    <property type="term" value="P:translation"/>
    <property type="evidence" value="ECO:0007669"/>
    <property type="project" value="UniProtKB-UniRule"/>
</dbReference>
<sequence length="133" mass="14994">MVSNVKQLTLKKKTDKIIFLMKITKEDVVYISRLAKIKLKEEEVGQYQKNLEEILLYVEKLKTLPTEKVKETTHILSQFTPPPTSSPLEGEDKGEGGANRLRKDVAVKGLEQKDALSNAPAKKDGCFRVPKVI</sequence>
<comment type="function">
    <text evidence="1">Allows the formation of correctly charged Asn-tRNA(Asn) or Gln-tRNA(Gln) through the transamidation of misacylated Asp-tRNA(Asn) or Glu-tRNA(Gln) in organisms which lack either or both of asparaginyl-tRNA or glutaminyl-tRNA synthetases. The reaction takes place in the presence of glutamine and ATP through an activated phospho-Asp-tRNA(Asn) or phospho-Glu-tRNA(Gln).</text>
</comment>
<dbReference type="GO" id="GO:0005524">
    <property type="term" value="F:ATP binding"/>
    <property type="evidence" value="ECO:0007669"/>
    <property type="project" value="UniProtKB-KW"/>
</dbReference>
<evidence type="ECO:0000313" key="3">
    <source>
        <dbReference type="EMBL" id="PIV63654.1"/>
    </source>
</evidence>
<dbReference type="InterPro" id="IPR036113">
    <property type="entry name" value="Asp/Glu-ADT_sf_sub_c"/>
</dbReference>
<keyword evidence="1" id="KW-0648">Protein biosynthesis</keyword>
<protein>
    <recommendedName>
        <fullName evidence="1">Aspartyl/glutamyl-tRNA(Asn/Gln) amidotransferase subunit C</fullName>
        <shortName evidence="1">Asp/Glu-ADT subunit C</shortName>
        <ecNumber evidence="1">6.3.5.-</ecNumber>
    </recommendedName>
</protein>
<comment type="catalytic activity">
    <reaction evidence="1">
        <text>L-glutamyl-tRNA(Gln) + L-glutamine + ATP + H2O = L-glutaminyl-tRNA(Gln) + L-glutamate + ADP + phosphate + H(+)</text>
        <dbReference type="Rhea" id="RHEA:17521"/>
        <dbReference type="Rhea" id="RHEA-COMP:9681"/>
        <dbReference type="Rhea" id="RHEA-COMP:9684"/>
        <dbReference type="ChEBI" id="CHEBI:15377"/>
        <dbReference type="ChEBI" id="CHEBI:15378"/>
        <dbReference type="ChEBI" id="CHEBI:29985"/>
        <dbReference type="ChEBI" id="CHEBI:30616"/>
        <dbReference type="ChEBI" id="CHEBI:43474"/>
        <dbReference type="ChEBI" id="CHEBI:58359"/>
        <dbReference type="ChEBI" id="CHEBI:78520"/>
        <dbReference type="ChEBI" id="CHEBI:78521"/>
        <dbReference type="ChEBI" id="CHEBI:456216"/>
    </reaction>
</comment>
<organism evidence="3 4">
    <name type="scientific">bacterium (Candidatus Ratteibacteria) CG01_land_8_20_14_3_00_40_19</name>
    <dbReference type="NCBI Taxonomy" id="2014290"/>
    <lineage>
        <taxon>Bacteria</taxon>
        <taxon>Candidatus Ratteibacteria</taxon>
    </lineage>
</organism>
<dbReference type="GO" id="GO:0006450">
    <property type="term" value="P:regulation of translational fidelity"/>
    <property type="evidence" value="ECO:0007669"/>
    <property type="project" value="InterPro"/>
</dbReference>
<keyword evidence="1" id="KW-0436">Ligase</keyword>
<dbReference type="GO" id="GO:0016740">
    <property type="term" value="F:transferase activity"/>
    <property type="evidence" value="ECO:0007669"/>
    <property type="project" value="UniProtKB-KW"/>
</dbReference>
<dbReference type="SUPFAM" id="SSF141000">
    <property type="entry name" value="Glu-tRNAGln amidotransferase C subunit"/>
    <property type="match status" value="1"/>
</dbReference>
<comment type="catalytic activity">
    <reaction evidence="1">
        <text>L-aspartyl-tRNA(Asn) + L-glutamine + ATP + H2O = L-asparaginyl-tRNA(Asn) + L-glutamate + ADP + phosphate + 2 H(+)</text>
        <dbReference type="Rhea" id="RHEA:14513"/>
        <dbReference type="Rhea" id="RHEA-COMP:9674"/>
        <dbReference type="Rhea" id="RHEA-COMP:9677"/>
        <dbReference type="ChEBI" id="CHEBI:15377"/>
        <dbReference type="ChEBI" id="CHEBI:15378"/>
        <dbReference type="ChEBI" id="CHEBI:29985"/>
        <dbReference type="ChEBI" id="CHEBI:30616"/>
        <dbReference type="ChEBI" id="CHEBI:43474"/>
        <dbReference type="ChEBI" id="CHEBI:58359"/>
        <dbReference type="ChEBI" id="CHEBI:78515"/>
        <dbReference type="ChEBI" id="CHEBI:78516"/>
        <dbReference type="ChEBI" id="CHEBI:456216"/>
    </reaction>
</comment>
<dbReference type="Pfam" id="PF02686">
    <property type="entry name" value="GatC"/>
    <property type="match status" value="1"/>
</dbReference>
<keyword evidence="1" id="KW-0547">Nucleotide-binding</keyword>
<evidence type="ECO:0000313" key="4">
    <source>
        <dbReference type="Proteomes" id="UP000228886"/>
    </source>
</evidence>
<dbReference type="GO" id="GO:0050567">
    <property type="term" value="F:glutaminyl-tRNA synthase (glutamine-hydrolyzing) activity"/>
    <property type="evidence" value="ECO:0007669"/>
    <property type="project" value="UniProtKB-UniRule"/>
</dbReference>
<gene>
    <name evidence="1 3" type="primary">gatC</name>
    <name evidence="3" type="ORF">COS11_06325</name>
</gene>
<name>A0A2M7E7F7_9BACT</name>
<dbReference type="HAMAP" id="MF_00122">
    <property type="entry name" value="GatC"/>
    <property type="match status" value="1"/>
</dbReference>
<evidence type="ECO:0000256" key="2">
    <source>
        <dbReference type="SAM" id="MobiDB-lite"/>
    </source>
</evidence>
<dbReference type="EMBL" id="PETL01000298">
    <property type="protein sequence ID" value="PIV63654.1"/>
    <property type="molecule type" value="Genomic_DNA"/>
</dbReference>
<comment type="similarity">
    <text evidence="1">Belongs to the GatC family.</text>
</comment>
<dbReference type="InterPro" id="IPR003837">
    <property type="entry name" value="GatC"/>
</dbReference>
<dbReference type="NCBIfam" id="TIGR00135">
    <property type="entry name" value="gatC"/>
    <property type="match status" value="1"/>
</dbReference>
<dbReference type="Proteomes" id="UP000228886">
    <property type="component" value="Unassembled WGS sequence"/>
</dbReference>
<dbReference type="EC" id="6.3.5.-" evidence="1"/>
<feature type="compositionally biased region" description="Basic and acidic residues" evidence="2">
    <location>
        <begin position="90"/>
        <end position="103"/>
    </location>
</feature>
<comment type="subunit">
    <text evidence="1">Heterotrimer of A, B and C subunits.</text>
</comment>
<accession>A0A2M7E7F7</accession>
<evidence type="ECO:0000256" key="1">
    <source>
        <dbReference type="HAMAP-Rule" id="MF_00122"/>
    </source>
</evidence>